<evidence type="ECO:0000259" key="9">
    <source>
        <dbReference type="Pfam" id="PF23368"/>
    </source>
</evidence>
<evidence type="ECO:0000256" key="5">
    <source>
        <dbReference type="ARBA" id="ARBA00023049"/>
    </source>
</evidence>
<evidence type="ECO:0000313" key="10">
    <source>
        <dbReference type="EMBL" id="MEI2682353.1"/>
    </source>
</evidence>
<evidence type="ECO:0000256" key="4">
    <source>
        <dbReference type="ARBA" id="ARBA00022833"/>
    </source>
</evidence>
<keyword evidence="5 6" id="KW-0482">Metalloprotease</keyword>
<reference evidence="10 11" key="1">
    <citation type="submission" date="2024-02" db="EMBL/GenBank/DDBJ databases">
        <title>First report Erwinia aphidicola in onion in Chile.</title>
        <authorList>
            <person name="Valenzuela M."/>
            <person name="Pena M."/>
            <person name="Dutta B."/>
        </authorList>
    </citation>
    <scope>NUCLEOTIDE SEQUENCE [LARGE SCALE GENOMIC DNA]</scope>
    <source>
        <strain evidence="10 11">QCJ3A</strain>
    </source>
</reference>
<dbReference type="PANTHER" id="PTHR22726:SF24">
    <property type="entry name" value="M48 FAMILY METALLOPEPTIDASE"/>
    <property type="match status" value="1"/>
</dbReference>
<evidence type="ECO:0000259" key="8">
    <source>
        <dbReference type="Pfam" id="PF01435"/>
    </source>
</evidence>
<dbReference type="EMBL" id="JBANEI010000007">
    <property type="protein sequence ID" value="MEI2682353.1"/>
    <property type="molecule type" value="Genomic_DNA"/>
</dbReference>
<dbReference type="Gene3D" id="3.30.2010.10">
    <property type="entry name" value="Metalloproteases ('zincins'), catalytic domain"/>
    <property type="match status" value="1"/>
</dbReference>
<comment type="similarity">
    <text evidence="6">Belongs to the peptidase M48 family.</text>
</comment>
<protein>
    <submittedName>
        <fullName evidence="10">M48 family metallopeptidase</fullName>
    </submittedName>
</protein>
<keyword evidence="2" id="KW-0479">Metal-binding</keyword>
<keyword evidence="1 6" id="KW-0645">Protease</keyword>
<comment type="caution">
    <text evidence="10">The sequence shown here is derived from an EMBL/GenBank/DDBJ whole genome shotgun (WGS) entry which is preliminary data.</text>
</comment>
<keyword evidence="7" id="KW-0812">Transmembrane</keyword>
<keyword evidence="11" id="KW-1185">Reference proteome</keyword>
<feature type="transmembrane region" description="Helical" evidence="7">
    <location>
        <begin position="95"/>
        <end position="114"/>
    </location>
</feature>
<dbReference type="PANTHER" id="PTHR22726">
    <property type="entry name" value="METALLOENDOPEPTIDASE OMA1"/>
    <property type="match status" value="1"/>
</dbReference>
<evidence type="ECO:0000256" key="1">
    <source>
        <dbReference type="ARBA" id="ARBA00022670"/>
    </source>
</evidence>
<evidence type="ECO:0000256" key="2">
    <source>
        <dbReference type="ARBA" id="ARBA00022723"/>
    </source>
</evidence>
<name>A0ABU8DFR1_ERWAP</name>
<dbReference type="Pfam" id="PF01435">
    <property type="entry name" value="Peptidase_M48"/>
    <property type="match status" value="1"/>
</dbReference>
<organism evidence="10 11">
    <name type="scientific">Erwinia aphidicola</name>
    <dbReference type="NCBI Taxonomy" id="68334"/>
    <lineage>
        <taxon>Bacteria</taxon>
        <taxon>Pseudomonadati</taxon>
        <taxon>Pseudomonadota</taxon>
        <taxon>Gammaproteobacteria</taxon>
        <taxon>Enterobacterales</taxon>
        <taxon>Erwiniaceae</taxon>
        <taxon>Erwinia</taxon>
    </lineage>
</organism>
<keyword evidence="3 6" id="KW-0378">Hydrolase</keyword>
<keyword evidence="7" id="KW-0472">Membrane</keyword>
<dbReference type="InterPro" id="IPR055518">
    <property type="entry name" value="DUF7092"/>
</dbReference>
<dbReference type="InterPro" id="IPR001915">
    <property type="entry name" value="Peptidase_M48"/>
</dbReference>
<sequence>MQLNGYYQYPGRAAREAARLTLGERHLTLEQGGQQQIQLLSAVKVSAALGTIPLTLTFADGGRFVPQDDAAFRQWWQQRYRPGLVHRLEQHRRGVGLMLLATLAAIALYVWVILPAVSSVLACHIPSYVERQVGQQTFTLLQNSGFSSGQLTPGQLKRIQGLFAATVPAEMKDDPTPLRLKVMHFSGGPNAFMLTDGTLIISDELVQMAKSDDALAAVMLHEIGHHAYRHPMRMLVRSSLVSLSYLWLTGDVSGIGDTLLQSAAFVNQLQFSRSMEREADEYAVAQMKAQGRSLAAMVQIYQQLAQSGEKVSGGLSLPEWMSTHPDMPARIRAIQDGSRQ</sequence>
<evidence type="ECO:0000256" key="3">
    <source>
        <dbReference type="ARBA" id="ARBA00022801"/>
    </source>
</evidence>
<keyword evidence="7" id="KW-1133">Transmembrane helix</keyword>
<dbReference type="Proteomes" id="UP001306592">
    <property type="component" value="Unassembled WGS sequence"/>
</dbReference>
<dbReference type="Pfam" id="PF23368">
    <property type="entry name" value="DUF7092"/>
    <property type="match status" value="1"/>
</dbReference>
<evidence type="ECO:0000256" key="6">
    <source>
        <dbReference type="RuleBase" id="RU003983"/>
    </source>
</evidence>
<accession>A0ABU8DFR1</accession>
<evidence type="ECO:0000313" key="11">
    <source>
        <dbReference type="Proteomes" id="UP001306592"/>
    </source>
</evidence>
<proteinExistence type="inferred from homology"/>
<gene>
    <name evidence="10" type="ORF">V8N49_11880</name>
</gene>
<keyword evidence="4 6" id="KW-0862">Zinc</keyword>
<comment type="cofactor">
    <cofactor evidence="6">
        <name>Zn(2+)</name>
        <dbReference type="ChEBI" id="CHEBI:29105"/>
    </cofactor>
    <text evidence="6">Binds 1 zinc ion per subunit.</text>
</comment>
<dbReference type="InterPro" id="IPR051156">
    <property type="entry name" value="Mito/Outer_Membr_Metalloprot"/>
</dbReference>
<feature type="domain" description="Peptidase M48" evidence="8">
    <location>
        <begin position="169"/>
        <end position="335"/>
    </location>
</feature>
<dbReference type="CDD" id="cd07332">
    <property type="entry name" value="M48C_Oma1_like"/>
    <property type="match status" value="1"/>
</dbReference>
<feature type="domain" description="DUF7092" evidence="9">
    <location>
        <begin position="3"/>
        <end position="78"/>
    </location>
</feature>
<dbReference type="RefSeq" id="WP_336203215.1">
    <property type="nucleotide sequence ID" value="NZ_JBANEI010000007.1"/>
</dbReference>
<evidence type="ECO:0000256" key="7">
    <source>
        <dbReference type="SAM" id="Phobius"/>
    </source>
</evidence>